<accession>A0AAN7KVA4</accession>
<gene>
    <name evidence="3" type="ORF">SAY87_030488</name>
</gene>
<evidence type="ECO:0000256" key="1">
    <source>
        <dbReference type="SAM" id="MobiDB-lite"/>
    </source>
</evidence>
<protein>
    <submittedName>
        <fullName evidence="3">Uncharacterized protein</fullName>
    </submittedName>
</protein>
<feature type="signal peptide" evidence="2">
    <location>
        <begin position="1"/>
        <end position="24"/>
    </location>
</feature>
<dbReference type="Proteomes" id="UP001345219">
    <property type="component" value="Chromosome 24"/>
</dbReference>
<sequence>MASSKHFSTVILLALFMVAHLADARGIQFFLRKVTKEITTQHVPDKDPCVDVDEHKAASFSNRYLTELDYYDGENVRQKSPIGTPSGGSNTPNRGNGKYINHNNNN</sequence>
<reference evidence="3 4" key="1">
    <citation type="journal article" date="2023" name="Hortic Res">
        <title>Pangenome of water caltrop reveals structural variations and asymmetric subgenome divergence after allopolyploidization.</title>
        <authorList>
            <person name="Zhang X."/>
            <person name="Chen Y."/>
            <person name="Wang L."/>
            <person name="Yuan Y."/>
            <person name="Fang M."/>
            <person name="Shi L."/>
            <person name="Lu R."/>
            <person name="Comes H.P."/>
            <person name="Ma Y."/>
            <person name="Chen Y."/>
            <person name="Huang G."/>
            <person name="Zhou Y."/>
            <person name="Zheng Z."/>
            <person name="Qiu Y."/>
        </authorList>
    </citation>
    <scope>NUCLEOTIDE SEQUENCE [LARGE SCALE GENOMIC DNA]</scope>
    <source>
        <tissue evidence="3">Roots</tissue>
    </source>
</reference>
<dbReference type="AlphaFoldDB" id="A0AAN7KVA4"/>
<feature type="chain" id="PRO_5042925677" evidence="2">
    <location>
        <begin position="25"/>
        <end position="106"/>
    </location>
</feature>
<dbReference type="EMBL" id="JAXIOK010000005">
    <property type="protein sequence ID" value="KAK4769956.1"/>
    <property type="molecule type" value="Genomic_DNA"/>
</dbReference>
<name>A0AAN7KVA4_9MYRT</name>
<keyword evidence="2" id="KW-0732">Signal</keyword>
<feature type="compositionally biased region" description="Low complexity" evidence="1">
    <location>
        <begin position="93"/>
        <end position="106"/>
    </location>
</feature>
<evidence type="ECO:0000313" key="4">
    <source>
        <dbReference type="Proteomes" id="UP001345219"/>
    </source>
</evidence>
<feature type="compositionally biased region" description="Polar residues" evidence="1">
    <location>
        <begin position="81"/>
        <end position="92"/>
    </location>
</feature>
<evidence type="ECO:0000313" key="3">
    <source>
        <dbReference type="EMBL" id="KAK4769956.1"/>
    </source>
</evidence>
<feature type="region of interest" description="Disordered" evidence="1">
    <location>
        <begin position="75"/>
        <end position="106"/>
    </location>
</feature>
<keyword evidence="4" id="KW-1185">Reference proteome</keyword>
<proteinExistence type="predicted"/>
<comment type="caution">
    <text evidence="3">The sequence shown here is derived from an EMBL/GenBank/DDBJ whole genome shotgun (WGS) entry which is preliminary data.</text>
</comment>
<organism evidence="3 4">
    <name type="scientific">Trapa incisa</name>
    <dbReference type="NCBI Taxonomy" id="236973"/>
    <lineage>
        <taxon>Eukaryota</taxon>
        <taxon>Viridiplantae</taxon>
        <taxon>Streptophyta</taxon>
        <taxon>Embryophyta</taxon>
        <taxon>Tracheophyta</taxon>
        <taxon>Spermatophyta</taxon>
        <taxon>Magnoliopsida</taxon>
        <taxon>eudicotyledons</taxon>
        <taxon>Gunneridae</taxon>
        <taxon>Pentapetalae</taxon>
        <taxon>rosids</taxon>
        <taxon>malvids</taxon>
        <taxon>Myrtales</taxon>
        <taxon>Lythraceae</taxon>
        <taxon>Trapa</taxon>
    </lineage>
</organism>
<evidence type="ECO:0000256" key="2">
    <source>
        <dbReference type="SAM" id="SignalP"/>
    </source>
</evidence>